<dbReference type="InterPro" id="IPR009071">
    <property type="entry name" value="HMG_box_dom"/>
</dbReference>
<keyword evidence="1" id="KW-0238">DNA-binding</keyword>
<dbReference type="PROSITE" id="PS50118">
    <property type="entry name" value="HMG_BOX_2"/>
    <property type="match status" value="1"/>
</dbReference>
<dbReference type="PANTHER" id="PTHR47658:SF1">
    <property type="entry name" value="MEIOSIS INITIATOR PROTEIN"/>
    <property type="match status" value="1"/>
</dbReference>
<feature type="region of interest" description="Disordered" evidence="2">
    <location>
        <begin position="395"/>
        <end position="415"/>
    </location>
</feature>
<reference evidence="4" key="3">
    <citation type="submission" date="2025-09" db="UniProtKB">
        <authorList>
            <consortium name="Ensembl"/>
        </authorList>
    </citation>
    <scope>IDENTIFICATION</scope>
    <source>
        <strain evidence="4">Thoroughbred</strain>
    </source>
</reference>
<accession>A0A9L0SZE1</accession>
<feature type="DNA-binding region" description="HMG box" evidence="1">
    <location>
        <begin position="514"/>
        <end position="582"/>
    </location>
</feature>
<evidence type="ECO:0000313" key="5">
    <source>
        <dbReference type="Proteomes" id="UP000002281"/>
    </source>
</evidence>
<feature type="compositionally biased region" description="Low complexity" evidence="2">
    <location>
        <begin position="455"/>
        <end position="464"/>
    </location>
</feature>
<dbReference type="Ensembl" id="ENSECAT00000134284.1">
    <property type="protein sequence ID" value="ENSECAP00000081402.1"/>
    <property type="gene ID" value="ENSECAG00000036481.3"/>
</dbReference>
<organism evidence="4 5">
    <name type="scientific">Equus caballus</name>
    <name type="common">Horse</name>
    <dbReference type="NCBI Taxonomy" id="9796"/>
    <lineage>
        <taxon>Eukaryota</taxon>
        <taxon>Metazoa</taxon>
        <taxon>Chordata</taxon>
        <taxon>Craniata</taxon>
        <taxon>Vertebrata</taxon>
        <taxon>Euteleostomi</taxon>
        <taxon>Mammalia</taxon>
        <taxon>Eutheria</taxon>
        <taxon>Laurasiatheria</taxon>
        <taxon>Perissodactyla</taxon>
        <taxon>Equidae</taxon>
        <taxon>Equus</taxon>
    </lineage>
</organism>
<gene>
    <name evidence="4" type="primary">MEIOSIN</name>
</gene>
<reference evidence="4" key="2">
    <citation type="submission" date="2025-08" db="UniProtKB">
        <authorList>
            <consortium name="Ensembl"/>
        </authorList>
    </citation>
    <scope>IDENTIFICATION</scope>
    <source>
        <strain evidence="4">Thoroughbred</strain>
    </source>
</reference>
<dbReference type="Proteomes" id="UP000002281">
    <property type="component" value="Chromosome 10"/>
</dbReference>
<feature type="region of interest" description="Disordered" evidence="2">
    <location>
        <begin position="455"/>
        <end position="511"/>
    </location>
</feature>
<dbReference type="PANTHER" id="PTHR47658">
    <property type="entry name" value="HIGH MOBILITY GROUP B PROTEIN 12-RELATED"/>
    <property type="match status" value="1"/>
</dbReference>
<dbReference type="Pfam" id="PF00505">
    <property type="entry name" value="HMG_box"/>
    <property type="match status" value="1"/>
</dbReference>
<feature type="compositionally biased region" description="Basic and acidic residues" evidence="2">
    <location>
        <begin position="61"/>
        <end position="72"/>
    </location>
</feature>
<feature type="region of interest" description="Disordered" evidence="2">
    <location>
        <begin position="575"/>
        <end position="621"/>
    </location>
</feature>
<feature type="region of interest" description="Disordered" evidence="2">
    <location>
        <begin position="22"/>
        <end position="234"/>
    </location>
</feature>
<feature type="compositionally biased region" description="Basic residues" evidence="2">
    <location>
        <begin position="502"/>
        <end position="511"/>
    </location>
</feature>
<evidence type="ECO:0000259" key="3">
    <source>
        <dbReference type="PROSITE" id="PS50118"/>
    </source>
</evidence>
<name>A0A9L0SZE1_HORSE</name>
<reference evidence="4 5" key="1">
    <citation type="journal article" date="2009" name="Science">
        <title>Genome sequence, comparative analysis, and population genetics of the domestic horse.</title>
        <authorList>
            <consortium name="Broad Institute Genome Sequencing Platform"/>
            <consortium name="Broad Institute Whole Genome Assembly Team"/>
            <person name="Wade C.M."/>
            <person name="Giulotto E."/>
            <person name="Sigurdsson S."/>
            <person name="Zoli M."/>
            <person name="Gnerre S."/>
            <person name="Imsland F."/>
            <person name="Lear T.L."/>
            <person name="Adelson D.L."/>
            <person name="Bailey E."/>
            <person name="Bellone R.R."/>
            <person name="Bloecker H."/>
            <person name="Distl O."/>
            <person name="Edgar R.C."/>
            <person name="Garber M."/>
            <person name="Leeb T."/>
            <person name="Mauceli E."/>
            <person name="MacLeod J.N."/>
            <person name="Penedo M.C.T."/>
            <person name="Raison J.M."/>
            <person name="Sharpe T."/>
            <person name="Vogel J."/>
            <person name="Andersson L."/>
            <person name="Antczak D.F."/>
            <person name="Biagi T."/>
            <person name="Binns M.M."/>
            <person name="Chowdhary B.P."/>
            <person name="Coleman S.J."/>
            <person name="Della Valle G."/>
            <person name="Fryc S."/>
            <person name="Guerin G."/>
            <person name="Hasegawa T."/>
            <person name="Hill E.W."/>
            <person name="Jurka J."/>
            <person name="Kiialainen A."/>
            <person name="Lindgren G."/>
            <person name="Liu J."/>
            <person name="Magnani E."/>
            <person name="Mickelson J.R."/>
            <person name="Murray J."/>
            <person name="Nergadze S.G."/>
            <person name="Onofrio R."/>
            <person name="Pedroni S."/>
            <person name="Piras M.F."/>
            <person name="Raudsepp T."/>
            <person name="Rocchi M."/>
            <person name="Roeed K.H."/>
            <person name="Ryder O.A."/>
            <person name="Searle S."/>
            <person name="Skow L."/>
            <person name="Swinburne J.E."/>
            <person name="Syvaenen A.C."/>
            <person name="Tozaki T."/>
            <person name="Valberg S.J."/>
            <person name="Vaudin M."/>
            <person name="White J.R."/>
            <person name="Zody M.C."/>
            <person name="Lander E.S."/>
            <person name="Lindblad-Toh K."/>
        </authorList>
    </citation>
    <scope>NUCLEOTIDE SEQUENCE [LARGE SCALE GENOMIC DNA]</scope>
    <source>
        <strain evidence="4 5">Thoroughbred</strain>
    </source>
</reference>
<feature type="compositionally biased region" description="Basic and acidic residues" evidence="2">
    <location>
        <begin position="91"/>
        <end position="103"/>
    </location>
</feature>
<keyword evidence="5" id="KW-1185">Reference proteome</keyword>
<dbReference type="CDD" id="cd21977">
    <property type="entry name" value="HMG-box_BHMG1"/>
    <property type="match status" value="1"/>
</dbReference>
<dbReference type="GO" id="GO:0003677">
    <property type="term" value="F:DNA binding"/>
    <property type="evidence" value="ECO:0007669"/>
    <property type="project" value="UniProtKB-UniRule"/>
</dbReference>
<evidence type="ECO:0000256" key="2">
    <source>
        <dbReference type="SAM" id="MobiDB-lite"/>
    </source>
</evidence>
<feature type="compositionally biased region" description="Polar residues" evidence="2">
    <location>
        <begin position="473"/>
        <end position="483"/>
    </location>
</feature>
<dbReference type="GO" id="GO:0005634">
    <property type="term" value="C:nucleus"/>
    <property type="evidence" value="ECO:0007669"/>
    <property type="project" value="UniProtKB-UniRule"/>
</dbReference>
<protein>
    <submittedName>
        <fullName evidence="4">Meiosis initiator</fullName>
    </submittedName>
</protein>
<feature type="domain" description="HMG box" evidence="3">
    <location>
        <begin position="514"/>
        <end position="582"/>
    </location>
</feature>
<dbReference type="AlphaFoldDB" id="A0A9L0SZE1"/>
<keyword evidence="1" id="KW-0539">Nucleus</keyword>
<dbReference type="InterPro" id="IPR036910">
    <property type="entry name" value="HMG_box_dom_sf"/>
</dbReference>
<feature type="compositionally biased region" description="Polar residues" evidence="2">
    <location>
        <begin position="76"/>
        <end position="88"/>
    </location>
</feature>
<dbReference type="SMART" id="SM00398">
    <property type="entry name" value="HMG"/>
    <property type="match status" value="1"/>
</dbReference>
<dbReference type="GeneTree" id="ENSGT00570000080851"/>
<sequence>MRTAARTLPFAASGLAPCSPLAGTGGGVAWPQGRRPASRARASRPPGLGTQWPRAWPASWDQHEPRADRAPKDVGFQQTRVFPGTAQSRFPEPRGQEAEEKSHQQTARAGIAAPCGPEGRDQEAHQGLGRSPAAGPSRHRHSTPCSSPHSRKSRLRGACQKPQKKKLARASERQTQAQNPRRCLALDKPNEQVTSSPDQKGGNVAGTATPPRCPSSCGHPKPVSSPPRGDRKGGRSWLTLLDVAESSVQCDISSCYCKHGARDAGPDLAFEAQHGAERIHFLHRTQPLPRQQLVFYDSCEEVDKETLDADPWLPAWIPEGSPHGSPLALGPPQIGSWSVTGHPSEVLGLSPSLFSSPGKLLPEQILEDDAEYLSQVLFEEVFSDPALSPSACALEAPQKDTPSEDPKEAPDSHSLCQSSVSLDHCYLSLSENSKVPSSPSSVATDSEAAWVQLEDAQAQSLQSSSDEDGDYTWTPTRRASTLSPAGRKARKGRAGRGPVKPKEKKKALGAGQTKKKCVNGFIMFCRMNRKQYIRTCPGTASTAATKELARLWRVMTLRERRPYCIKARRFSRQHNRIVKQDSSSSEDDDWETPKPFYQLLAEKARRSPEPAPRGPPGTSER</sequence>
<evidence type="ECO:0000313" key="4">
    <source>
        <dbReference type="Ensembl" id="ENSECAP00000081402.1"/>
    </source>
</evidence>
<feature type="compositionally biased region" description="Basic and acidic residues" evidence="2">
    <location>
        <begin position="397"/>
        <end position="411"/>
    </location>
</feature>
<dbReference type="Gene3D" id="1.10.30.10">
    <property type="entry name" value="High mobility group box domain"/>
    <property type="match status" value="1"/>
</dbReference>
<proteinExistence type="predicted"/>
<evidence type="ECO:0000256" key="1">
    <source>
        <dbReference type="PROSITE-ProRule" id="PRU00267"/>
    </source>
</evidence>
<dbReference type="SUPFAM" id="SSF47095">
    <property type="entry name" value="HMG-box"/>
    <property type="match status" value="1"/>
</dbReference>